<dbReference type="InterPro" id="IPR000182">
    <property type="entry name" value="GNAT_dom"/>
</dbReference>
<accession>A0A402CT42</accession>
<proteinExistence type="predicted"/>
<dbReference type="GO" id="GO:0005737">
    <property type="term" value="C:cytoplasm"/>
    <property type="evidence" value="ECO:0007669"/>
    <property type="project" value="TreeGrafter"/>
</dbReference>
<organism evidence="1 2">
    <name type="scientific">Capsulimonas corticalis</name>
    <dbReference type="NCBI Taxonomy" id="2219043"/>
    <lineage>
        <taxon>Bacteria</taxon>
        <taxon>Bacillati</taxon>
        <taxon>Armatimonadota</taxon>
        <taxon>Armatimonadia</taxon>
        <taxon>Capsulimonadales</taxon>
        <taxon>Capsulimonadaceae</taxon>
        <taxon>Capsulimonas</taxon>
    </lineage>
</organism>
<dbReference type="Gene3D" id="3.40.630.30">
    <property type="match status" value="1"/>
</dbReference>
<keyword evidence="2" id="KW-1185">Reference proteome</keyword>
<dbReference type="PANTHER" id="PTHR43792:SF9">
    <property type="entry name" value="RIBOSOMAL-PROTEIN-ALANINE ACETYLTRANSFERASE"/>
    <property type="match status" value="1"/>
</dbReference>
<dbReference type="AlphaFoldDB" id="A0A402CT42"/>
<dbReference type="CDD" id="cd04301">
    <property type="entry name" value="NAT_SF"/>
    <property type="match status" value="1"/>
</dbReference>
<dbReference type="InterPro" id="IPR016181">
    <property type="entry name" value="Acyl_CoA_acyltransferase"/>
</dbReference>
<dbReference type="OrthoDB" id="9785602at2"/>
<evidence type="ECO:0000313" key="1">
    <source>
        <dbReference type="EMBL" id="BDI30876.1"/>
    </source>
</evidence>
<evidence type="ECO:0000313" key="2">
    <source>
        <dbReference type="Proteomes" id="UP000287394"/>
    </source>
</evidence>
<dbReference type="PROSITE" id="PS51186">
    <property type="entry name" value="GNAT"/>
    <property type="match status" value="1"/>
</dbReference>
<dbReference type="Pfam" id="PF13302">
    <property type="entry name" value="Acetyltransf_3"/>
    <property type="match status" value="1"/>
</dbReference>
<dbReference type="Proteomes" id="UP000287394">
    <property type="component" value="Chromosome"/>
</dbReference>
<reference evidence="1 2" key="1">
    <citation type="journal article" date="2019" name="Int. J. Syst. Evol. Microbiol.">
        <title>Capsulimonas corticalis gen. nov., sp. nov., an aerobic capsulated bacterium, of a novel bacterial order, Capsulimonadales ord. nov., of the class Armatimonadia of the phylum Armatimonadetes.</title>
        <authorList>
            <person name="Li J."/>
            <person name="Kudo C."/>
            <person name="Tonouchi A."/>
        </authorList>
    </citation>
    <scope>NUCLEOTIDE SEQUENCE [LARGE SCALE GENOMIC DNA]</scope>
    <source>
        <strain evidence="1 2">AX-7</strain>
    </source>
</reference>
<sequence length="188" mass="21615">MSMFTFSEFPEIETPRLRLRETQPSDAEDILQILSQPEVVRFYNIGPLTKIEEAQALVKRRNVAYTEGTRIRWAIVLNETNRVVGSCGYGYADSESRQAEIGYELDPAHWGHGLMREALTAMLDFGFKTIHLNRIEALVVPQNTASRNLLSRLGFQEEGLLRERGFWKGAYHDLALYALLRRDWSLLP</sequence>
<dbReference type="KEGG" id="ccot:CCAX7_29270"/>
<dbReference type="RefSeq" id="WP_119320542.1">
    <property type="nucleotide sequence ID" value="NZ_AP025739.1"/>
</dbReference>
<protein>
    <submittedName>
        <fullName evidence="1">N-acetyltransferase</fullName>
    </submittedName>
</protein>
<name>A0A402CT42_9BACT</name>
<dbReference type="InterPro" id="IPR051531">
    <property type="entry name" value="N-acetyltransferase"/>
</dbReference>
<dbReference type="FunCoup" id="A0A402CT42">
    <property type="interactions" value="42"/>
</dbReference>
<dbReference type="GO" id="GO:0008999">
    <property type="term" value="F:protein-N-terminal-alanine acetyltransferase activity"/>
    <property type="evidence" value="ECO:0007669"/>
    <property type="project" value="TreeGrafter"/>
</dbReference>
<dbReference type="PANTHER" id="PTHR43792">
    <property type="entry name" value="GNAT FAMILY, PUTATIVE (AFU_ORTHOLOGUE AFUA_3G00765)-RELATED-RELATED"/>
    <property type="match status" value="1"/>
</dbReference>
<gene>
    <name evidence="1" type="ORF">CCAX7_29270</name>
</gene>
<dbReference type="SUPFAM" id="SSF55729">
    <property type="entry name" value="Acyl-CoA N-acyltransferases (Nat)"/>
    <property type="match status" value="1"/>
</dbReference>
<dbReference type="EMBL" id="AP025739">
    <property type="protein sequence ID" value="BDI30876.1"/>
    <property type="molecule type" value="Genomic_DNA"/>
</dbReference>